<gene>
    <name evidence="2" type="ORF">GcM3_023016</name>
</gene>
<protein>
    <submittedName>
        <fullName evidence="2">Uncharacterized protein</fullName>
    </submittedName>
</protein>
<feature type="region of interest" description="Disordered" evidence="1">
    <location>
        <begin position="36"/>
        <end position="55"/>
    </location>
</feature>
<dbReference type="EMBL" id="MCBQ01002322">
    <property type="protein sequence ID" value="RKF82601.1"/>
    <property type="molecule type" value="Genomic_DNA"/>
</dbReference>
<reference evidence="2 3" key="1">
    <citation type="journal article" date="2018" name="BMC Genomics">
        <title>Comparative genome analyses reveal sequence features reflecting distinct modes of host-adaptation between dicot and monocot powdery mildew.</title>
        <authorList>
            <person name="Wu Y."/>
            <person name="Ma X."/>
            <person name="Pan Z."/>
            <person name="Kale S.D."/>
            <person name="Song Y."/>
            <person name="King H."/>
            <person name="Zhang Q."/>
            <person name="Presley C."/>
            <person name="Deng X."/>
            <person name="Wei C.I."/>
            <person name="Xiao S."/>
        </authorList>
    </citation>
    <scope>NUCLEOTIDE SEQUENCE [LARGE SCALE GENOMIC DNA]</scope>
    <source>
        <strain evidence="2">UMSG3</strain>
    </source>
</reference>
<proteinExistence type="predicted"/>
<keyword evidence="3" id="KW-1185">Reference proteome</keyword>
<evidence type="ECO:0000256" key="1">
    <source>
        <dbReference type="SAM" id="MobiDB-lite"/>
    </source>
</evidence>
<sequence length="112" mass="12334">MLLDAIEDLVAARLIQITPSNINNLKTNTYQIPKKNLGKSRPLYGDHSGPKQTPLSDRRVMVRLDKNNPIRAHGPTATMKKVNEIIEESRGVKDAYVTTSGIALALGDDLKV</sequence>
<accession>A0A420J739</accession>
<name>A0A420J739_9PEZI</name>
<evidence type="ECO:0000313" key="3">
    <source>
        <dbReference type="Proteomes" id="UP000283383"/>
    </source>
</evidence>
<organism evidence="2 3">
    <name type="scientific">Golovinomyces cichoracearum</name>
    <dbReference type="NCBI Taxonomy" id="62708"/>
    <lineage>
        <taxon>Eukaryota</taxon>
        <taxon>Fungi</taxon>
        <taxon>Dikarya</taxon>
        <taxon>Ascomycota</taxon>
        <taxon>Pezizomycotina</taxon>
        <taxon>Leotiomycetes</taxon>
        <taxon>Erysiphales</taxon>
        <taxon>Erysiphaceae</taxon>
        <taxon>Golovinomyces</taxon>
    </lineage>
</organism>
<dbReference type="Proteomes" id="UP000283383">
    <property type="component" value="Unassembled WGS sequence"/>
</dbReference>
<dbReference type="AlphaFoldDB" id="A0A420J739"/>
<comment type="caution">
    <text evidence="2">The sequence shown here is derived from an EMBL/GenBank/DDBJ whole genome shotgun (WGS) entry which is preliminary data.</text>
</comment>
<evidence type="ECO:0000313" key="2">
    <source>
        <dbReference type="EMBL" id="RKF82601.1"/>
    </source>
</evidence>